<accession>A0A9D2Y6I1</accession>
<feature type="region of interest" description="Disordered" evidence="1">
    <location>
        <begin position="39"/>
        <end position="86"/>
    </location>
</feature>
<feature type="region of interest" description="Disordered" evidence="1">
    <location>
        <begin position="558"/>
        <end position="612"/>
    </location>
</feature>
<gene>
    <name evidence="2" type="ORF">G4P62_013281</name>
</gene>
<dbReference type="OMA" id="YGGIKTY"/>
<comment type="caution">
    <text evidence="2">The sequence shown here is derived from an EMBL/GenBank/DDBJ whole genome shotgun (WGS) entry which is preliminary data.</text>
</comment>
<dbReference type="PANTHER" id="PTHR38004:SF1">
    <property type="entry name" value="PROLINE-RICH PROTEIN 33"/>
    <property type="match status" value="1"/>
</dbReference>
<sequence length="963" mass="105311">MAVTYSTVTQLGLFSQQYPPPLLPKPGKDNLRLQKLLKRSAKRKASVQASQSATPFRSSLSPVNEASPDLEYCDHSTPPKTPETLPSYYNIQPAPRFTVRPLYQHVASPYPQQAAYGRATRLSPQTVVPPSFPYSQLFTTVASLPTSIQVSEALATVEQVTQPTVASTPRPSSFTSEGIVTVTEPKKQTFGTNPESHSGLRPVTAVATPPCIPKSPGPALHSIPSGQAVILPLTVLTSIMKCRSPRPTFKAAEHSKSPKPMFDVPQIRMYTASTSYYETSRTPPVYDTAGLTAIGSTAPHSKISTETRKDLHQASEVRRGVTASQPPSLGTNAGRKTPVSEVKRATPPVEIKQQTPALEMKRATPSEVPVKVSRTSAGRAKTPVDNATQATSLASENSTCEPLCAELQMSAGSEGSRSLPIKTTELPEILPNGDIHSDTKPATKSEQILTKPEPDPKGGAILTSKVASHGAEAITSILTTQVIAGYQRPKTPTYEASRLMTRSPVYKRPKTPVSPVDFKRPKTPVSLKSKPTYYGLTPAEYAAHGGIKTSSPAFGFSSSSIQTQEEVKAQAPGKRSVEQQNADKTSKVNERSNDMDGHRQEHKTVSSTASVPLIVVSQPSDSSESAPKQHMSQAAELVEAKQDTLMIQEIQTSSTEMNTISENQEFETLIEESQPTTKTPENKHPPSKGSDPDGTKTGNMFFGKVKIQTDEEKAKADKETSVSATKIKLEGSKAQYEVTTPALLATTAELRQDKEKQKEKTEKTSAVKFSLEQKKDNETLPEAESLLIVMKKPKGLKSKMNGWSRLKKHMVVEQEEPKFPEVNTPKETRGQDQGEEIKLEGDKPNAQEETQTKDTPKVTKMWDAVLFQMFSTKENIMHQIELNKSDGETKDERKDEPKEIPSFAYKLPVLLFSPRFDAKKLKEAASRPVTKISTVFEMGLIGRKGKEEEPKDFNRTARGFTTP</sequence>
<dbReference type="PANTHER" id="PTHR38004">
    <property type="entry name" value="PROLINE-RICH PROTEIN 33"/>
    <property type="match status" value="1"/>
</dbReference>
<feature type="region of interest" description="Disordered" evidence="1">
    <location>
        <begin position="943"/>
        <end position="963"/>
    </location>
</feature>
<dbReference type="EMBL" id="JAAVVJ010000009">
    <property type="protein sequence ID" value="KAF7215101.1"/>
    <property type="molecule type" value="Genomic_DNA"/>
</dbReference>
<feature type="compositionally biased region" description="Basic and acidic residues" evidence="1">
    <location>
        <begin position="303"/>
        <end position="319"/>
    </location>
</feature>
<dbReference type="Pfam" id="PF15485">
    <property type="entry name" value="DUF4643"/>
    <property type="match status" value="1"/>
</dbReference>
<feature type="compositionally biased region" description="Basic and acidic residues" evidence="1">
    <location>
        <begin position="584"/>
        <end position="604"/>
    </location>
</feature>
<feature type="compositionally biased region" description="Basic and acidic residues" evidence="1">
    <location>
        <begin position="680"/>
        <end position="694"/>
    </location>
</feature>
<dbReference type="OrthoDB" id="329227at2759"/>
<protein>
    <submittedName>
        <fullName evidence="2">Serine/arginine repetitive matrix protein 1-like</fullName>
    </submittedName>
</protein>
<feature type="region of interest" description="Disordered" evidence="1">
    <location>
        <begin position="428"/>
        <end position="461"/>
    </location>
</feature>
<evidence type="ECO:0000313" key="2">
    <source>
        <dbReference type="EMBL" id="KAF7215101.1"/>
    </source>
</evidence>
<feature type="region of interest" description="Disordered" evidence="1">
    <location>
        <begin position="811"/>
        <end position="857"/>
    </location>
</feature>
<feature type="region of interest" description="Disordered" evidence="1">
    <location>
        <begin position="302"/>
        <end position="344"/>
    </location>
</feature>
<feature type="region of interest" description="Disordered" evidence="1">
    <location>
        <begin position="360"/>
        <end position="393"/>
    </location>
</feature>
<organism evidence="2 3">
    <name type="scientific">Nothobranchius furzeri</name>
    <name type="common">Turquoise killifish</name>
    <dbReference type="NCBI Taxonomy" id="105023"/>
    <lineage>
        <taxon>Eukaryota</taxon>
        <taxon>Metazoa</taxon>
        <taxon>Chordata</taxon>
        <taxon>Craniata</taxon>
        <taxon>Vertebrata</taxon>
        <taxon>Euteleostomi</taxon>
        <taxon>Actinopterygii</taxon>
        <taxon>Neopterygii</taxon>
        <taxon>Teleostei</taxon>
        <taxon>Neoteleostei</taxon>
        <taxon>Acanthomorphata</taxon>
        <taxon>Ovalentaria</taxon>
        <taxon>Atherinomorphae</taxon>
        <taxon>Cyprinodontiformes</taxon>
        <taxon>Nothobranchiidae</taxon>
        <taxon>Nothobranchius</taxon>
    </lineage>
</organism>
<proteinExistence type="predicted"/>
<evidence type="ECO:0000313" key="3">
    <source>
        <dbReference type="Proteomes" id="UP000822369"/>
    </source>
</evidence>
<dbReference type="KEGG" id="nfu:107389478"/>
<dbReference type="Proteomes" id="UP000822369">
    <property type="component" value="Chromosome 9"/>
</dbReference>
<dbReference type="AlphaFoldDB" id="A0A9D2Y6I1"/>
<feature type="compositionally biased region" description="Polar residues" evidence="1">
    <location>
        <begin position="47"/>
        <end position="64"/>
    </location>
</feature>
<dbReference type="InterPro" id="IPR028004">
    <property type="entry name" value="DUF4643"/>
</dbReference>
<name>A0A9D2Y6I1_NOTFU</name>
<feature type="region of interest" description="Disordered" evidence="1">
    <location>
        <begin position="668"/>
        <end position="700"/>
    </location>
</feature>
<feature type="compositionally biased region" description="Polar residues" evidence="1">
    <location>
        <begin position="322"/>
        <end position="331"/>
    </location>
</feature>
<feature type="compositionally biased region" description="Basic and acidic residues" evidence="1">
    <location>
        <begin position="944"/>
        <end position="955"/>
    </location>
</feature>
<evidence type="ECO:0000256" key="1">
    <source>
        <dbReference type="SAM" id="MobiDB-lite"/>
    </source>
</evidence>
<reference evidence="2" key="1">
    <citation type="submission" date="2020-03" db="EMBL/GenBank/DDBJ databases">
        <title>Intra-Species Differences in Population Size shape Life History and Genome Evolution.</title>
        <authorList>
            <person name="Willemsen D."/>
            <person name="Cui R."/>
            <person name="Valenzano D.R."/>
        </authorList>
    </citation>
    <scope>NUCLEOTIDE SEQUENCE</scope>
    <source>
        <strain evidence="2">GRZ</strain>
        <tissue evidence="2">Whole</tissue>
    </source>
</reference>